<dbReference type="EMBL" id="CP016616">
    <property type="protein sequence ID" value="ANY81219.1"/>
    <property type="molecule type" value="Genomic_DNA"/>
</dbReference>
<dbReference type="AlphaFoldDB" id="A0A1B2EMP9"/>
<organism evidence="1">
    <name type="scientific">Microvirga ossetica</name>
    <dbReference type="NCBI Taxonomy" id="1882682"/>
    <lineage>
        <taxon>Bacteria</taxon>
        <taxon>Pseudomonadati</taxon>
        <taxon>Pseudomonadota</taxon>
        <taxon>Alphaproteobacteria</taxon>
        <taxon>Hyphomicrobiales</taxon>
        <taxon>Methylobacteriaceae</taxon>
        <taxon>Microvirga</taxon>
    </lineage>
</organism>
<name>A0A1B2EMP9_9HYPH</name>
<dbReference type="KEGG" id="moc:BB934_25870"/>
<reference evidence="1" key="1">
    <citation type="submission" date="2016-07" db="EMBL/GenBank/DDBJ databases">
        <title>Microvirga ossetica sp. nov. a new species of rhizobia isolated from root nodules of the legume species Vicia alpestris Steven originated from North Ossetia region in the Caucasus.</title>
        <authorList>
            <person name="Safronova V.I."/>
            <person name="Kuznetsova I.G."/>
            <person name="Sazanova A.L."/>
            <person name="Belimov A."/>
            <person name="Andronov E."/>
            <person name="Osledkin Y.S."/>
            <person name="Onishchuk O.P."/>
            <person name="Kurchak O.N."/>
            <person name="Shaposhnikov A.I."/>
            <person name="Willems A."/>
            <person name="Tikhonovich I.A."/>
        </authorList>
    </citation>
    <scope>NUCLEOTIDE SEQUENCE [LARGE SCALE GENOMIC DNA]</scope>
    <source>
        <strain evidence="1">V5/3M</strain>
    </source>
</reference>
<gene>
    <name evidence="1" type="ORF">BB934_25870</name>
</gene>
<proteinExistence type="predicted"/>
<accession>A0A1B2EMP9</accession>
<evidence type="ECO:0000313" key="1">
    <source>
        <dbReference type="EMBL" id="ANY81219.1"/>
    </source>
</evidence>
<protein>
    <submittedName>
        <fullName evidence="1">Uncharacterized protein</fullName>
    </submittedName>
</protein>
<sequence length="78" mass="8755">MERKLYRNVLVLVQDKSASMADSSNTMVLVKEAQAARVRAHIRAMVSRLLARTRKGENKPAKFAELPFLEGITLRGQS</sequence>